<reference evidence="1 3" key="1">
    <citation type="submission" date="2018-11" db="EMBL/GenBank/DDBJ databases">
        <title>Genomes From Bacteria Associated with the Canine Oral Cavity: a Test Case for Automated Genome-Based Taxonomic Assignment.</title>
        <authorList>
            <person name="Coil D.A."/>
            <person name="Jospin G."/>
            <person name="Darling A.E."/>
            <person name="Wallis C."/>
            <person name="Davis I.J."/>
            <person name="Harris S."/>
            <person name="Eisen J.A."/>
            <person name="Holcombe L.J."/>
            <person name="O'Flynn C."/>
        </authorList>
    </citation>
    <scope>NUCLEOTIDE SEQUENCE [LARGE SCALE GENOMIC DNA]</scope>
    <source>
        <strain evidence="1 3">OH1047_COT-310</strain>
    </source>
</reference>
<evidence type="ECO:0000313" key="4">
    <source>
        <dbReference type="Proteomes" id="UP000396835"/>
    </source>
</evidence>
<evidence type="ECO:0000313" key="3">
    <source>
        <dbReference type="Proteomes" id="UP000279562"/>
    </source>
</evidence>
<dbReference type="EMBL" id="CAACYH010000004">
    <property type="protein sequence ID" value="VFB14463.1"/>
    <property type="molecule type" value="Genomic_DNA"/>
</dbReference>
<protein>
    <submittedName>
        <fullName evidence="1">Uncharacterized protein</fullName>
    </submittedName>
</protein>
<accession>A0A3P2A599</accession>
<dbReference type="AlphaFoldDB" id="A0A3P2A599"/>
<dbReference type="EMBL" id="RQYF01000040">
    <property type="protein sequence ID" value="RRD90135.1"/>
    <property type="molecule type" value="Genomic_DNA"/>
</dbReference>
<evidence type="ECO:0000313" key="1">
    <source>
        <dbReference type="EMBL" id="RRD90135.1"/>
    </source>
</evidence>
<dbReference type="PROSITE" id="PS51257">
    <property type="entry name" value="PROKAR_LIPOPROTEIN"/>
    <property type="match status" value="1"/>
</dbReference>
<sequence length="462" mass="51204">MKKINLIKWTSCFVISAIPLFTACEKSEDGNGSGEEQIFTKTEVISNQSGGSVEGGGNKIEVASGAIPKNGSNTNAEVTFSIEGAAQVDYPLSSGFRQANNNYVIMGPEAFNFALPLTLYFPIGDREPSEVCVVKYDDLDGKWLIQPTCTYTENPRRIGIPGMNLGTYAVIENPLLSANSRAGKHVYSSWGAGGVLLDKVDFSGYPDKLAFCITLKRVIRLRYPEHASLFYLKSGTVIASTGNASYVKNLGGILPQGEYEVWVSMFTKPWPNEWRTYSRPIQVHITNPVVHHTLPEAQNYSSIQDDVFKQVGWQVIRMSDLGSPFSWPKGKPNELPTETETVGTGKFQATLTWTNSYASATDLDLHLYGPNGLHVYFDAPTPANAAFNLDRDWMEESGNAIENIYSVKNDWPKGEYKITVHHFSGTSPKQFNVRILNQGTVRTYRKTVTYNQEPTIATFVVN</sequence>
<evidence type="ECO:0000313" key="2">
    <source>
        <dbReference type="EMBL" id="VFB14463.1"/>
    </source>
</evidence>
<organism evidence="1 3">
    <name type="scientific">Prevotella heparinolytica</name>
    <dbReference type="NCBI Taxonomy" id="28113"/>
    <lineage>
        <taxon>Bacteria</taxon>
        <taxon>Pseudomonadati</taxon>
        <taxon>Bacteroidota</taxon>
        <taxon>Bacteroidia</taxon>
        <taxon>Bacteroidales</taxon>
        <taxon>Bacteroidaceae</taxon>
        <taxon>Bacteroides</taxon>
    </lineage>
</organism>
<dbReference type="OrthoDB" id="1090891at2"/>
<gene>
    <name evidence="1" type="ORF">EII33_08935</name>
    <name evidence="2" type="ORF">NCTC7812_02021</name>
</gene>
<name>A0A3P2A599_9BACE</name>
<dbReference type="Proteomes" id="UP000279562">
    <property type="component" value="Unassembled WGS sequence"/>
</dbReference>
<keyword evidence="3" id="KW-1185">Reference proteome</keyword>
<dbReference type="Gene3D" id="2.60.120.380">
    <property type="match status" value="1"/>
</dbReference>
<dbReference type="Proteomes" id="UP000396835">
    <property type="component" value="Unassembled WGS sequence"/>
</dbReference>
<dbReference type="RefSeq" id="WP_125239427.1">
    <property type="nucleotide sequence ID" value="NZ_CAACYH010000004.1"/>
</dbReference>
<proteinExistence type="predicted"/>
<reference evidence="2 4" key="2">
    <citation type="submission" date="2019-02" db="EMBL/GenBank/DDBJ databases">
        <authorList>
            <consortium name="Pathogen Informatics"/>
        </authorList>
    </citation>
    <scope>NUCLEOTIDE SEQUENCE [LARGE SCALE GENOMIC DNA]</scope>
    <source>
        <strain evidence="2 4">3012STDY7078512</strain>
    </source>
</reference>